<dbReference type="PROSITE" id="PS52015">
    <property type="entry name" value="TONB_CTD"/>
    <property type="match status" value="1"/>
</dbReference>
<dbReference type="Gene3D" id="3.30.1150.10">
    <property type="match status" value="1"/>
</dbReference>
<dbReference type="PANTHER" id="PTHR33446">
    <property type="entry name" value="PROTEIN TONB-RELATED"/>
    <property type="match status" value="1"/>
</dbReference>
<keyword evidence="10" id="KW-0735">Signal-anchor</keyword>
<dbReference type="AlphaFoldDB" id="A0A3E1K787"/>
<keyword evidence="9 10" id="KW-0472">Membrane</keyword>
<feature type="compositionally biased region" description="Gly residues" evidence="11">
    <location>
        <begin position="108"/>
        <end position="118"/>
    </location>
</feature>
<feature type="domain" description="TonB C-terminal" evidence="12">
    <location>
        <begin position="117"/>
        <end position="209"/>
    </location>
</feature>
<accession>A0A3E1K787</accession>
<keyword evidence="14" id="KW-1185">Reference proteome</keyword>
<keyword evidence="5 10" id="KW-0997">Cell inner membrane</keyword>
<dbReference type="PANTHER" id="PTHR33446:SF14">
    <property type="entry name" value="PROTEIN TONB"/>
    <property type="match status" value="1"/>
</dbReference>
<evidence type="ECO:0000256" key="4">
    <source>
        <dbReference type="ARBA" id="ARBA00022475"/>
    </source>
</evidence>
<comment type="caution">
    <text evidence="13">The sequence shown here is derived from an EMBL/GenBank/DDBJ whole genome shotgun (WGS) entry which is preliminary data.</text>
</comment>
<evidence type="ECO:0000256" key="5">
    <source>
        <dbReference type="ARBA" id="ARBA00022519"/>
    </source>
</evidence>
<comment type="subcellular location">
    <subcellularLocation>
        <location evidence="1 10">Cell inner membrane</location>
        <topology evidence="1 10">Single-pass membrane protein</topology>
        <orientation evidence="1 10">Periplasmic side</orientation>
    </subcellularLocation>
</comment>
<comment type="function">
    <text evidence="10">Interacts with outer membrane receptor proteins that carry out high-affinity binding and energy dependent uptake into the periplasmic space of specific substrates. It could act to transduce energy from the cytoplasmic membrane to specific energy-requiring processes in the outer membrane, resulting in the release into the periplasm of ligands bound by these outer membrane proteins.</text>
</comment>
<evidence type="ECO:0000313" key="14">
    <source>
        <dbReference type="Proteomes" id="UP000260351"/>
    </source>
</evidence>
<feature type="region of interest" description="Disordered" evidence="11">
    <location>
        <begin position="47"/>
        <end position="80"/>
    </location>
</feature>
<dbReference type="Proteomes" id="UP000260351">
    <property type="component" value="Unassembled WGS sequence"/>
</dbReference>
<evidence type="ECO:0000256" key="10">
    <source>
        <dbReference type="RuleBase" id="RU362123"/>
    </source>
</evidence>
<reference evidence="13 14" key="1">
    <citation type="submission" date="2018-08" db="EMBL/GenBank/DDBJ databases">
        <title>Wenzhouxiangella salilacus sp. nov., a novel bacterium isolated from a saline lake in Xinjiang Province, China.</title>
        <authorList>
            <person name="Han S."/>
        </authorList>
    </citation>
    <scope>NUCLEOTIDE SEQUENCE [LARGE SCALE GENOMIC DNA]</scope>
    <source>
        <strain evidence="13 14">XDB06</strain>
    </source>
</reference>
<evidence type="ECO:0000256" key="8">
    <source>
        <dbReference type="ARBA" id="ARBA00022989"/>
    </source>
</evidence>
<dbReference type="OrthoDB" id="1628901at2"/>
<dbReference type="InterPro" id="IPR003538">
    <property type="entry name" value="TonB"/>
</dbReference>
<dbReference type="GO" id="GO:0015031">
    <property type="term" value="P:protein transport"/>
    <property type="evidence" value="ECO:0007669"/>
    <property type="project" value="UniProtKB-UniRule"/>
</dbReference>
<feature type="region of interest" description="Disordered" evidence="11">
    <location>
        <begin position="100"/>
        <end position="123"/>
    </location>
</feature>
<feature type="compositionally biased region" description="Basic and acidic residues" evidence="11">
    <location>
        <begin position="58"/>
        <end position="71"/>
    </location>
</feature>
<dbReference type="GO" id="GO:0015891">
    <property type="term" value="P:siderophore transport"/>
    <property type="evidence" value="ECO:0007669"/>
    <property type="project" value="InterPro"/>
</dbReference>
<keyword evidence="6 10" id="KW-0812">Transmembrane</keyword>
<evidence type="ECO:0000313" key="13">
    <source>
        <dbReference type="EMBL" id="RFF29895.1"/>
    </source>
</evidence>
<comment type="similarity">
    <text evidence="2 10">Belongs to the TonB family.</text>
</comment>
<evidence type="ECO:0000256" key="7">
    <source>
        <dbReference type="ARBA" id="ARBA00022927"/>
    </source>
</evidence>
<dbReference type="InterPro" id="IPR037682">
    <property type="entry name" value="TonB_C"/>
</dbReference>
<evidence type="ECO:0000256" key="3">
    <source>
        <dbReference type="ARBA" id="ARBA00022448"/>
    </source>
</evidence>
<dbReference type="InterPro" id="IPR006260">
    <property type="entry name" value="TonB/TolA_C"/>
</dbReference>
<feature type="transmembrane region" description="Helical" evidence="10">
    <location>
        <begin position="6"/>
        <end position="25"/>
    </location>
</feature>
<dbReference type="GO" id="GO:0031992">
    <property type="term" value="F:energy transducer activity"/>
    <property type="evidence" value="ECO:0007669"/>
    <property type="project" value="InterPro"/>
</dbReference>
<gene>
    <name evidence="13" type="ORF">DZC52_10680</name>
</gene>
<evidence type="ECO:0000256" key="1">
    <source>
        <dbReference type="ARBA" id="ARBA00004383"/>
    </source>
</evidence>
<evidence type="ECO:0000259" key="12">
    <source>
        <dbReference type="PROSITE" id="PS52015"/>
    </source>
</evidence>
<name>A0A3E1K787_9GAMM</name>
<dbReference type="RefSeq" id="WP_116651129.1">
    <property type="nucleotide sequence ID" value="NZ_QUZK01000041.1"/>
</dbReference>
<dbReference type="GO" id="GO:0005886">
    <property type="term" value="C:plasma membrane"/>
    <property type="evidence" value="ECO:0007669"/>
    <property type="project" value="UniProtKB-SubCell"/>
</dbReference>
<keyword evidence="3 10" id="KW-0813">Transport</keyword>
<keyword evidence="4 10" id="KW-1003">Cell membrane</keyword>
<organism evidence="13 14">
    <name type="scientific">Wenzhouxiangella sediminis</name>
    <dbReference type="NCBI Taxonomy" id="1792836"/>
    <lineage>
        <taxon>Bacteria</taxon>
        <taxon>Pseudomonadati</taxon>
        <taxon>Pseudomonadota</taxon>
        <taxon>Gammaproteobacteria</taxon>
        <taxon>Chromatiales</taxon>
        <taxon>Wenzhouxiangellaceae</taxon>
        <taxon>Wenzhouxiangella</taxon>
    </lineage>
</organism>
<dbReference type="GO" id="GO:0055085">
    <property type="term" value="P:transmembrane transport"/>
    <property type="evidence" value="ECO:0007669"/>
    <property type="project" value="InterPro"/>
</dbReference>
<evidence type="ECO:0000256" key="2">
    <source>
        <dbReference type="ARBA" id="ARBA00006555"/>
    </source>
</evidence>
<dbReference type="EMBL" id="QUZK01000041">
    <property type="protein sequence ID" value="RFF29895.1"/>
    <property type="molecule type" value="Genomic_DNA"/>
</dbReference>
<sequence length="209" mass="22495">MGSVVRYLATVAIAAIITLSAFYLMHRLIDHDAAAAVSPPPVTSIYFGPVEIPDEPDPDPRVRPEPPERQEPPPPSRVTAQVEKIDRAIDIERTLEPAPGANRIYTGGFTGGPGGGNGSATARPVAAVPPPYPREAALQGLEGWVRLAVEIDAAGRVRDVEVLEADPRGVFDQAAVQAVRRWTWKPAIIDGQPTAQRVVQELTFELDES</sequence>
<evidence type="ECO:0000256" key="11">
    <source>
        <dbReference type="SAM" id="MobiDB-lite"/>
    </source>
</evidence>
<dbReference type="PRINTS" id="PR01374">
    <property type="entry name" value="TONBPROTEIN"/>
</dbReference>
<keyword evidence="7 10" id="KW-0653">Protein transport</keyword>
<proteinExistence type="inferred from homology"/>
<dbReference type="NCBIfam" id="TIGR01352">
    <property type="entry name" value="tonB_Cterm"/>
    <property type="match status" value="1"/>
</dbReference>
<dbReference type="Pfam" id="PF03544">
    <property type="entry name" value="TonB_C"/>
    <property type="match status" value="1"/>
</dbReference>
<dbReference type="SUPFAM" id="SSF74653">
    <property type="entry name" value="TolA/TonB C-terminal domain"/>
    <property type="match status" value="1"/>
</dbReference>
<protein>
    <recommendedName>
        <fullName evidence="10">Protein TonB</fullName>
    </recommendedName>
</protein>
<evidence type="ECO:0000256" key="9">
    <source>
        <dbReference type="ARBA" id="ARBA00023136"/>
    </source>
</evidence>
<dbReference type="InterPro" id="IPR051045">
    <property type="entry name" value="TonB-dependent_transducer"/>
</dbReference>
<dbReference type="GO" id="GO:0030288">
    <property type="term" value="C:outer membrane-bounded periplasmic space"/>
    <property type="evidence" value="ECO:0007669"/>
    <property type="project" value="InterPro"/>
</dbReference>
<keyword evidence="8 10" id="KW-1133">Transmembrane helix</keyword>
<evidence type="ECO:0000256" key="6">
    <source>
        <dbReference type="ARBA" id="ARBA00022692"/>
    </source>
</evidence>